<feature type="domain" description="Hedgehog/Intein (Hint)" evidence="1">
    <location>
        <begin position="157"/>
        <end position="301"/>
    </location>
</feature>
<dbReference type="AlphaFoldDB" id="A0A975ZNM9"/>
<proteinExistence type="predicted"/>
<dbReference type="EMBL" id="FNYY01000007">
    <property type="protein sequence ID" value="SEJ57380.1"/>
    <property type="molecule type" value="Genomic_DNA"/>
</dbReference>
<reference evidence="2 3" key="1">
    <citation type="submission" date="2016-10" db="EMBL/GenBank/DDBJ databases">
        <authorList>
            <person name="Varghese N."/>
            <person name="Submissions S."/>
        </authorList>
    </citation>
    <scope>NUCLEOTIDE SEQUENCE [LARGE SCALE GENOMIC DNA]</scope>
    <source>
        <strain evidence="2 3">FF3</strain>
    </source>
</reference>
<dbReference type="RefSeq" id="WP_074836719.1">
    <property type="nucleotide sequence ID" value="NZ_FNYY01000007.1"/>
</dbReference>
<dbReference type="SUPFAM" id="SSF51294">
    <property type="entry name" value="Hedgehog/intein (Hint) domain"/>
    <property type="match status" value="1"/>
</dbReference>
<dbReference type="Proteomes" id="UP000182932">
    <property type="component" value="Unassembled WGS sequence"/>
</dbReference>
<sequence>MPSYTIYSLGESQISISGGAELSGYDQGDGSHLVGETITLNSTAWETIDVDDSENNFEDTDSSQTLDGAQSFDGVSYDSGLRVEAEYQLVVQDPDGNSYTLIGFNINEPGGGASYGTVEGLAFMGGPGGFPPPGVPLTVVSASEGGSRPYEELATPVCFRAGSRIATETGPVRVEALAPGMRVKLHGGGTAEVRQVLMKRYPLAAVREDRRFWPVRIGPEALGPGRPRRAVELSPQHRVLVRDWRAQIYFGEEAVLVPAIKLTNGDSIRQVAPEGDLVYVHVALAGHEVLICEGLGCESFLGDVAQGLAAYFETDAEVAPPTALPAIRDRRLVCLR</sequence>
<dbReference type="GeneID" id="80818617"/>
<name>A0A975ZNM9_9RHOB</name>
<evidence type="ECO:0000313" key="2">
    <source>
        <dbReference type="EMBL" id="SEJ57380.1"/>
    </source>
</evidence>
<evidence type="ECO:0000313" key="3">
    <source>
        <dbReference type="Proteomes" id="UP000182932"/>
    </source>
</evidence>
<dbReference type="Pfam" id="PF13403">
    <property type="entry name" value="Hint_2"/>
    <property type="match status" value="1"/>
</dbReference>
<comment type="caution">
    <text evidence="2">The sequence shown here is derived from an EMBL/GenBank/DDBJ whole genome shotgun (WGS) entry which is preliminary data.</text>
</comment>
<protein>
    <submittedName>
        <fullName evidence="2">Hint domain-containing protein</fullName>
    </submittedName>
</protein>
<organism evidence="2 3">
    <name type="scientific">Marinovum algicola</name>
    <dbReference type="NCBI Taxonomy" id="42444"/>
    <lineage>
        <taxon>Bacteria</taxon>
        <taxon>Pseudomonadati</taxon>
        <taxon>Pseudomonadota</taxon>
        <taxon>Alphaproteobacteria</taxon>
        <taxon>Rhodobacterales</taxon>
        <taxon>Roseobacteraceae</taxon>
        <taxon>Marinovum</taxon>
    </lineage>
</organism>
<accession>A0A975ZNM9</accession>
<evidence type="ECO:0000259" key="1">
    <source>
        <dbReference type="Pfam" id="PF13403"/>
    </source>
</evidence>
<gene>
    <name evidence="2" type="ORF">SAMN04487940_107138</name>
</gene>
<keyword evidence="3" id="KW-1185">Reference proteome</keyword>
<dbReference type="InterPro" id="IPR028992">
    <property type="entry name" value="Hedgehog/Intein_dom"/>
</dbReference>
<dbReference type="InterPro" id="IPR036844">
    <property type="entry name" value="Hint_dom_sf"/>
</dbReference>
<dbReference type="Gene3D" id="2.170.16.10">
    <property type="entry name" value="Hedgehog/Intein (Hint) domain"/>
    <property type="match status" value="1"/>
</dbReference>